<evidence type="ECO:0000256" key="2">
    <source>
        <dbReference type="PROSITE-ProRule" id="PRU00332"/>
    </source>
</evidence>
<evidence type="ECO:0008006" key="8">
    <source>
        <dbReference type="Google" id="ProtNLM"/>
    </source>
</evidence>
<dbReference type="PROSITE" id="PS50961">
    <property type="entry name" value="HTH_LA"/>
    <property type="match status" value="1"/>
</dbReference>
<dbReference type="InterPro" id="IPR000504">
    <property type="entry name" value="RRM_dom"/>
</dbReference>
<dbReference type="InterPro" id="IPR036390">
    <property type="entry name" value="WH_DNA-bd_sf"/>
</dbReference>
<evidence type="ECO:0000259" key="4">
    <source>
        <dbReference type="PROSITE" id="PS50102"/>
    </source>
</evidence>
<feature type="region of interest" description="Disordered" evidence="3">
    <location>
        <begin position="743"/>
        <end position="772"/>
    </location>
</feature>
<evidence type="ECO:0000256" key="1">
    <source>
        <dbReference type="ARBA" id="ARBA00022884"/>
    </source>
</evidence>
<accession>A0A0R3UKF5</accession>
<evidence type="ECO:0000259" key="5">
    <source>
        <dbReference type="PROSITE" id="PS50961"/>
    </source>
</evidence>
<dbReference type="InterPro" id="IPR002344">
    <property type="entry name" value="Lupus_La"/>
</dbReference>
<dbReference type="GO" id="GO:0006396">
    <property type="term" value="P:RNA processing"/>
    <property type="evidence" value="ECO:0007669"/>
    <property type="project" value="InterPro"/>
</dbReference>
<dbReference type="PROSITE" id="PS50102">
    <property type="entry name" value="RRM"/>
    <property type="match status" value="2"/>
</dbReference>
<dbReference type="Gene3D" id="1.10.10.10">
    <property type="entry name" value="Winged helix-like DNA-binding domain superfamily/Winged helix DNA-binding domain"/>
    <property type="match status" value="1"/>
</dbReference>
<dbReference type="STRING" id="53468.A0A0R3UKF5"/>
<name>A0A0R3UKF5_MESCO</name>
<dbReference type="GO" id="GO:0003723">
    <property type="term" value="F:RNA binding"/>
    <property type="evidence" value="ECO:0007669"/>
    <property type="project" value="UniProtKB-UniRule"/>
</dbReference>
<dbReference type="GO" id="GO:0005634">
    <property type="term" value="C:nucleus"/>
    <property type="evidence" value="ECO:0007669"/>
    <property type="project" value="InterPro"/>
</dbReference>
<dbReference type="PANTHER" id="PTHR48027">
    <property type="entry name" value="HETEROGENEOUS NUCLEAR RIBONUCLEOPROTEIN 87F-RELATED"/>
    <property type="match status" value="1"/>
</dbReference>
<dbReference type="Pfam" id="PF05383">
    <property type="entry name" value="La"/>
    <property type="match status" value="1"/>
</dbReference>
<dbReference type="InterPro" id="IPR035979">
    <property type="entry name" value="RBD_domain_sf"/>
</dbReference>
<dbReference type="InterPro" id="IPR052462">
    <property type="entry name" value="SLIRP/GR-RBP-like"/>
</dbReference>
<keyword evidence="1 2" id="KW-0694">RNA-binding</keyword>
<dbReference type="Gene3D" id="3.30.70.330">
    <property type="match status" value="2"/>
</dbReference>
<dbReference type="AlphaFoldDB" id="A0A0R3UKF5"/>
<feature type="region of interest" description="Disordered" evidence="3">
    <location>
        <begin position="356"/>
        <end position="378"/>
    </location>
</feature>
<dbReference type="EMBL" id="UXSR01005448">
    <property type="protein sequence ID" value="VDD82069.1"/>
    <property type="molecule type" value="Genomic_DNA"/>
</dbReference>
<dbReference type="SMART" id="SM00715">
    <property type="entry name" value="LA"/>
    <property type="match status" value="1"/>
</dbReference>
<dbReference type="OrthoDB" id="439993at2759"/>
<dbReference type="InterPro" id="IPR006630">
    <property type="entry name" value="La_HTH"/>
</dbReference>
<feature type="domain" description="RRM" evidence="4">
    <location>
        <begin position="6"/>
        <end position="53"/>
    </location>
</feature>
<dbReference type="PRINTS" id="PR00302">
    <property type="entry name" value="LUPUSLA"/>
</dbReference>
<evidence type="ECO:0000313" key="7">
    <source>
        <dbReference type="Proteomes" id="UP000267029"/>
    </source>
</evidence>
<evidence type="ECO:0000256" key="3">
    <source>
        <dbReference type="SAM" id="MobiDB-lite"/>
    </source>
</evidence>
<feature type="compositionally biased region" description="Basic residues" evidence="3">
    <location>
        <begin position="743"/>
        <end position="756"/>
    </location>
</feature>
<dbReference type="InterPro" id="IPR036388">
    <property type="entry name" value="WH-like_DNA-bd_sf"/>
</dbReference>
<evidence type="ECO:0000313" key="6">
    <source>
        <dbReference type="EMBL" id="VDD82069.1"/>
    </source>
</evidence>
<dbReference type="GO" id="GO:1990904">
    <property type="term" value="C:ribonucleoprotein complex"/>
    <property type="evidence" value="ECO:0007669"/>
    <property type="project" value="InterPro"/>
</dbReference>
<proteinExistence type="predicted"/>
<dbReference type="InterPro" id="IPR012677">
    <property type="entry name" value="Nucleotide-bd_a/b_plait_sf"/>
</dbReference>
<dbReference type="SUPFAM" id="SSF46785">
    <property type="entry name" value="Winged helix' DNA-binding domain"/>
    <property type="match status" value="1"/>
</dbReference>
<feature type="region of interest" description="Disordered" evidence="3">
    <location>
        <begin position="588"/>
        <end position="610"/>
    </location>
</feature>
<protein>
    <recommendedName>
        <fullName evidence="8">La-related protein 7</fullName>
    </recommendedName>
</protein>
<gene>
    <name evidence="6" type="ORF">MCOS_LOCUS8072</name>
</gene>
<dbReference type="CDD" id="cd07323">
    <property type="entry name" value="LAM"/>
    <property type="match status" value="1"/>
</dbReference>
<reference evidence="6 7" key="1">
    <citation type="submission" date="2018-10" db="EMBL/GenBank/DDBJ databases">
        <authorList>
            <consortium name="Pathogen Informatics"/>
        </authorList>
    </citation>
    <scope>NUCLEOTIDE SEQUENCE [LARGE SCALE GENOMIC DNA]</scope>
</reference>
<dbReference type="Proteomes" id="UP000267029">
    <property type="component" value="Unassembled WGS sequence"/>
</dbReference>
<sequence length="787" mass="85547">MARRGASVHVKNLADGVRHEDLRYAFGKYGHVVDVTVPVNYHTGRPKGFAFLQRKCGHVTQAVAVVDLGEAGLVLDHPVGGTGLLAIDRIRTAGVATRAAARKNQTPTDRLRLVDVLTLDQAKLKTVAGAIDTVNVPLKRMVGGRKNVDDVASPVAVRVVRLATVAPTEMTLTGAYHPGVGGLNHRTCITKIVLCLAAVVVVAQGLPVLVTTEGSLSRLGAQEVCHAVARAPDELRCLPTTPPMSNSDTDVDISSIRKQLEFYFSDANLSRDGFFRFEVERSPDGGLSLDVLLKCNKLRALGATAEHLLAAAKQSKLLETTWEGTAIRRRVPFSFTAPSSDHMVLATGIPCLGDESSGGDQANADADPAATSPEAPKASKSNSVVLVVDWLREQLEAYGKVNYVNVPRFKTSGVARGFAFVEFASRDAAERAVSALAPTAADLAAPLADSDTPPKNANPEAAWTPKVASDAVLPLNERLARQFVWRCCSRRSKQALASWRRLYAAGYRLPNPMDAEYRLITERRCDAAKDGADAGGSTHLDASELRLLPYRDWLKWRPRFYSWLKAWMARMDRKTAQLMAQAERKQRVATARSEAPTLPEETPASSVKQLPEDFCPGSVVEVYWPLETETQSPSVLVDPRLQMRRVRAAIEGTLLRPHGLLQSVAHFDGQPCDQLPPQQVPTVDESCVRCFIRFCDSTAAQTFSALLEEGGGGGGAGFVLAGDRERAYCEAIVAAKMGVRERRRRAQAAKRQRRCTKSPNDPREPPAAAVAVDTLHPMPKRIVFDED</sequence>
<dbReference type="Pfam" id="PF00076">
    <property type="entry name" value="RRM_1"/>
    <property type="match status" value="2"/>
</dbReference>
<organism evidence="6 7">
    <name type="scientific">Mesocestoides corti</name>
    <name type="common">Flatworm</name>
    <dbReference type="NCBI Taxonomy" id="53468"/>
    <lineage>
        <taxon>Eukaryota</taxon>
        <taxon>Metazoa</taxon>
        <taxon>Spiralia</taxon>
        <taxon>Lophotrochozoa</taxon>
        <taxon>Platyhelminthes</taxon>
        <taxon>Cestoda</taxon>
        <taxon>Eucestoda</taxon>
        <taxon>Cyclophyllidea</taxon>
        <taxon>Mesocestoididae</taxon>
        <taxon>Mesocestoides</taxon>
    </lineage>
</organism>
<feature type="domain" description="HTH La-type RNA-binding" evidence="5">
    <location>
        <begin position="246"/>
        <end position="337"/>
    </location>
</feature>
<keyword evidence="7" id="KW-1185">Reference proteome</keyword>
<dbReference type="SMART" id="SM00360">
    <property type="entry name" value="RRM"/>
    <property type="match status" value="2"/>
</dbReference>
<feature type="domain" description="RRM" evidence="4">
    <location>
        <begin position="391"/>
        <end position="436"/>
    </location>
</feature>
<dbReference type="SUPFAM" id="SSF54928">
    <property type="entry name" value="RNA-binding domain, RBD"/>
    <property type="match status" value="2"/>
</dbReference>